<comment type="caution">
    <text evidence="2">The sequence shown here is derived from an EMBL/GenBank/DDBJ whole genome shotgun (WGS) entry which is preliminary data.</text>
</comment>
<evidence type="ECO:0000313" key="3">
    <source>
        <dbReference type="Proteomes" id="UP001149140"/>
    </source>
</evidence>
<dbReference type="Pfam" id="PF23451">
    <property type="entry name" value="Zn_ribbon_PaaD"/>
    <property type="match status" value="1"/>
</dbReference>
<evidence type="ECO:0000313" key="2">
    <source>
        <dbReference type="EMBL" id="MDA0161209.1"/>
    </source>
</evidence>
<sequence length="53" mass="5808">MRCPFCSSPAVERVAQWGGQIITAQWKCSACNSYFEAVREDFDEPAGTLPPVG</sequence>
<accession>A0A9X3MRE3</accession>
<name>A0A9X3MRE3_9ACTN</name>
<reference evidence="2" key="1">
    <citation type="submission" date="2022-10" db="EMBL/GenBank/DDBJ databases">
        <title>The WGS of Solirubrobacter ginsenosidimutans DSM 21036.</title>
        <authorList>
            <person name="Jiang Z."/>
        </authorList>
    </citation>
    <scope>NUCLEOTIDE SEQUENCE</scope>
    <source>
        <strain evidence="2">DSM 21036</strain>
    </source>
</reference>
<dbReference type="RefSeq" id="WP_270040401.1">
    <property type="nucleotide sequence ID" value="NZ_JAPDOD010000009.1"/>
</dbReference>
<dbReference type="EMBL" id="JAPDOD010000009">
    <property type="protein sequence ID" value="MDA0161209.1"/>
    <property type="molecule type" value="Genomic_DNA"/>
</dbReference>
<organism evidence="2 3">
    <name type="scientific">Solirubrobacter ginsenosidimutans</name>
    <dbReference type="NCBI Taxonomy" id="490573"/>
    <lineage>
        <taxon>Bacteria</taxon>
        <taxon>Bacillati</taxon>
        <taxon>Actinomycetota</taxon>
        <taxon>Thermoleophilia</taxon>
        <taxon>Solirubrobacterales</taxon>
        <taxon>Solirubrobacteraceae</taxon>
        <taxon>Solirubrobacter</taxon>
    </lineage>
</organism>
<proteinExistence type="predicted"/>
<evidence type="ECO:0000259" key="1">
    <source>
        <dbReference type="Pfam" id="PF23451"/>
    </source>
</evidence>
<dbReference type="InterPro" id="IPR056572">
    <property type="entry name" value="Zn_ribbon_PaaD"/>
</dbReference>
<gene>
    <name evidence="2" type="ORF">OM076_13100</name>
</gene>
<keyword evidence="3" id="KW-1185">Reference proteome</keyword>
<protein>
    <recommendedName>
        <fullName evidence="1">PaaD zinc beta ribbon domain-containing protein</fullName>
    </recommendedName>
</protein>
<feature type="domain" description="PaaD zinc beta ribbon" evidence="1">
    <location>
        <begin position="2"/>
        <end position="38"/>
    </location>
</feature>
<dbReference type="AlphaFoldDB" id="A0A9X3MRE3"/>
<dbReference type="Proteomes" id="UP001149140">
    <property type="component" value="Unassembled WGS sequence"/>
</dbReference>